<organism evidence="2 3">
    <name type="scientific">Auricularia subglabra (strain TFB-10046 / SS5)</name>
    <name type="common">White-rot fungus</name>
    <name type="synonym">Auricularia delicata (strain TFB10046)</name>
    <dbReference type="NCBI Taxonomy" id="717982"/>
    <lineage>
        <taxon>Eukaryota</taxon>
        <taxon>Fungi</taxon>
        <taxon>Dikarya</taxon>
        <taxon>Basidiomycota</taxon>
        <taxon>Agaricomycotina</taxon>
        <taxon>Agaricomycetes</taxon>
        <taxon>Auriculariales</taxon>
        <taxon>Auriculariaceae</taxon>
        <taxon>Auricularia</taxon>
    </lineage>
</organism>
<feature type="region of interest" description="Disordered" evidence="1">
    <location>
        <begin position="100"/>
        <end position="124"/>
    </location>
</feature>
<dbReference type="InParanoid" id="J0LH90"/>
<evidence type="ECO:0000256" key="1">
    <source>
        <dbReference type="SAM" id="MobiDB-lite"/>
    </source>
</evidence>
<gene>
    <name evidence="2" type="ORF">AURDEDRAFT_173748</name>
</gene>
<feature type="region of interest" description="Disordered" evidence="1">
    <location>
        <begin position="161"/>
        <end position="224"/>
    </location>
</feature>
<dbReference type="Proteomes" id="UP000006514">
    <property type="component" value="Unassembled WGS sequence"/>
</dbReference>
<evidence type="ECO:0000313" key="2">
    <source>
        <dbReference type="EMBL" id="EJD37229.1"/>
    </source>
</evidence>
<dbReference type="AlphaFoldDB" id="J0LH90"/>
<evidence type="ECO:0000313" key="3">
    <source>
        <dbReference type="Proteomes" id="UP000006514"/>
    </source>
</evidence>
<name>J0LH90_AURST</name>
<keyword evidence="3" id="KW-1185">Reference proteome</keyword>
<sequence>MPEPTPTGSELILRNLDDWAAANNIDAATARDEPLLDPIDWAFLGPDYDFKREDYFDKAWLKDWDNALENLGSSPIAQEGSHEDSGKWLAWLPDPSVAQTLASSGHAPATSSQQPGPSSAPSGLLMQGAETTVVFGGGTTQSPFLFPYFPAPTASGALLTAGSATSAPDRRSRTYKATTQRGRKATRSGKNAQPAAASSAVAGGANAAGSSTQHGLGPHAQSNQNIISRNPADALKGLSIGLMAILFDLLPFDAELGVEGTRNAALSGSKNSRAVTQQSAAHPLECTLCAAEGQATYHRDKTALARHTKSHRPRSHFRCTMCAARVLDRADKATEHWDKGCKAYGKLREKGIAWNWAALYGMFAHEQFAGRGYLWE</sequence>
<proteinExistence type="predicted"/>
<protein>
    <submittedName>
        <fullName evidence="2">Uncharacterized protein</fullName>
    </submittedName>
</protein>
<dbReference type="EMBL" id="JH687845">
    <property type="protein sequence ID" value="EJD37229.1"/>
    <property type="molecule type" value="Genomic_DNA"/>
</dbReference>
<feature type="compositionally biased region" description="Low complexity" evidence="1">
    <location>
        <begin position="107"/>
        <end position="123"/>
    </location>
</feature>
<accession>J0LH90</accession>
<feature type="compositionally biased region" description="Low complexity" evidence="1">
    <location>
        <begin position="195"/>
        <end position="211"/>
    </location>
</feature>
<dbReference type="KEGG" id="adl:AURDEDRAFT_173748"/>
<reference evidence="3" key="1">
    <citation type="journal article" date="2012" name="Science">
        <title>The Paleozoic origin of enzymatic lignin decomposition reconstructed from 31 fungal genomes.</title>
        <authorList>
            <person name="Floudas D."/>
            <person name="Binder M."/>
            <person name="Riley R."/>
            <person name="Barry K."/>
            <person name="Blanchette R.A."/>
            <person name="Henrissat B."/>
            <person name="Martinez A.T."/>
            <person name="Otillar R."/>
            <person name="Spatafora J.W."/>
            <person name="Yadav J.S."/>
            <person name="Aerts A."/>
            <person name="Benoit I."/>
            <person name="Boyd A."/>
            <person name="Carlson A."/>
            <person name="Copeland A."/>
            <person name="Coutinho P.M."/>
            <person name="de Vries R.P."/>
            <person name="Ferreira P."/>
            <person name="Findley K."/>
            <person name="Foster B."/>
            <person name="Gaskell J."/>
            <person name="Glotzer D."/>
            <person name="Gorecki P."/>
            <person name="Heitman J."/>
            <person name="Hesse C."/>
            <person name="Hori C."/>
            <person name="Igarashi K."/>
            <person name="Jurgens J.A."/>
            <person name="Kallen N."/>
            <person name="Kersten P."/>
            <person name="Kohler A."/>
            <person name="Kuees U."/>
            <person name="Kumar T.K.A."/>
            <person name="Kuo A."/>
            <person name="LaButti K."/>
            <person name="Larrondo L.F."/>
            <person name="Lindquist E."/>
            <person name="Ling A."/>
            <person name="Lombard V."/>
            <person name="Lucas S."/>
            <person name="Lundell T."/>
            <person name="Martin R."/>
            <person name="McLaughlin D.J."/>
            <person name="Morgenstern I."/>
            <person name="Morin E."/>
            <person name="Murat C."/>
            <person name="Nagy L.G."/>
            <person name="Nolan M."/>
            <person name="Ohm R.A."/>
            <person name="Patyshakuliyeva A."/>
            <person name="Rokas A."/>
            <person name="Ruiz-Duenas F.J."/>
            <person name="Sabat G."/>
            <person name="Salamov A."/>
            <person name="Samejima M."/>
            <person name="Schmutz J."/>
            <person name="Slot J.C."/>
            <person name="St John F."/>
            <person name="Stenlid J."/>
            <person name="Sun H."/>
            <person name="Sun S."/>
            <person name="Syed K."/>
            <person name="Tsang A."/>
            <person name="Wiebenga A."/>
            <person name="Young D."/>
            <person name="Pisabarro A."/>
            <person name="Eastwood D.C."/>
            <person name="Martin F."/>
            <person name="Cullen D."/>
            <person name="Grigoriev I.V."/>
            <person name="Hibbett D.S."/>
        </authorList>
    </citation>
    <scope>NUCLEOTIDE SEQUENCE [LARGE SCALE GENOMIC DNA]</scope>
    <source>
        <strain evidence="3">TFB10046</strain>
    </source>
</reference>